<comment type="caution">
    <text evidence="2">The sequence shown here is derived from an EMBL/GenBank/DDBJ whole genome shotgun (WGS) entry which is preliminary data.</text>
</comment>
<accession>A0A2W2BUH6</accession>
<dbReference type="GO" id="GO:0016747">
    <property type="term" value="F:acyltransferase activity, transferring groups other than amino-acyl groups"/>
    <property type="evidence" value="ECO:0007669"/>
    <property type="project" value="InterPro"/>
</dbReference>
<dbReference type="SUPFAM" id="SSF55729">
    <property type="entry name" value="Acyl-CoA N-acyltransferases (Nat)"/>
    <property type="match status" value="1"/>
</dbReference>
<dbReference type="Gene3D" id="3.40.630.30">
    <property type="match status" value="1"/>
</dbReference>
<dbReference type="RefSeq" id="WP_111197369.1">
    <property type="nucleotide sequence ID" value="NZ_QKVK01000003.1"/>
</dbReference>
<dbReference type="PANTHER" id="PTHR43792">
    <property type="entry name" value="GNAT FAMILY, PUTATIVE (AFU_ORTHOLOGUE AFUA_3G00765)-RELATED-RELATED"/>
    <property type="match status" value="1"/>
</dbReference>
<evidence type="ECO:0000313" key="2">
    <source>
        <dbReference type="EMBL" id="PZF77136.1"/>
    </source>
</evidence>
<dbReference type="Proteomes" id="UP000248795">
    <property type="component" value="Unassembled WGS sequence"/>
</dbReference>
<proteinExistence type="predicted"/>
<protein>
    <submittedName>
        <fullName evidence="2">N-acetyltransferase</fullName>
    </submittedName>
</protein>
<dbReference type="InterPro" id="IPR051531">
    <property type="entry name" value="N-acetyltransferase"/>
</dbReference>
<reference evidence="3" key="1">
    <citation type="submission" date="2018-06" db="EMBL/GenBank/DDBJ databases">
        <title>Aestuariibacter litoralis strain KCTC 52945T.</title>
        <authorList>
            <person name="Li X."/>
            <person name="Salam N."/>
            <person name="Li J.-L."/>
            <person name="Chen Y.-M."/>
            <person name="Yang Z.-W."/>
            <person name="Zhang L.-Y."/>
            <person name="Han M.-X."/>
            <person name="Xiao M."/>
            <person name="Li W.-J."/>
        </authorList>
    </citation>
    <scope>NUCLEOTIDE SEQUENCE [LARGE SCALE GENOMIC DNA]</scope>
    <source>
        <strain evidence="3">KCTC 52945</strain>
    </source>
</reference>
<dbReference type="PROSITE" id="PS51186">
    <property type="entry name" value="GNAT"/>
    <property type="match status" value="1"/>
</dbReference>
<keyword evidence="3" id="KW-1185">Reference proteome</keyword>
<sequence length="174" mass="19229">MTTLTTDRLTLRPPLATDAEALVPALNNFNVSRWTGRIPFPYGPDDAAAFLAHHLRPTPDELMLMITRAGTVIGGIGVGSGELGYWLAEPHWGQGYGTEAARALTDHAFEVLEREELVASYHIGNAASRRILLGLGFVETGEGSAFSRARQAEVRHIKLRLARDAWREAKERRR</sequence>
<gene>
    <name evidence="2" type="ORF">DK847_07325</name>
</gene>
<evidence type="ECO:0000259" key="1">
    <source>
        <dbReference type="PROSITE" id="PS51186"/>
    </source>
</evidence>
<feature type="domain" description="N-acetyltransferase" evidence="1">
    <location>
        <begin position="9"/>
        <end position="164"/>
    </location>
</feature>
<dbReference type="InterPro" id="IPR000182">
    <property type="entry name" value="GNAT_dom"/>
</dbReference>
<dbReference type="InterPro" id="IPR016181">
    <property type="entry name" value="Acyl_CoA_acyltransferase"/>
</dbReference>
<dbReference type="AlphaFoldDB" id="A0A2W2BUH6"/>
<dbReference type="Pfam" id="PF13302">
    <property type="entry name" value="Acetyltransf_3"/>
    <property type="match status" value="1"/>
</dbReference>
<name>A0A2W2BUH6_9HYPH</name>
<dbReference type="EMBL" id="QKVK01000003">
    <property type="protein sequence ID" value="PZF77136.1"/>
    <property type="molecule type" value="Genomic_DNA"/>
</dbReference>
<evidence type="ECO:0000313" key="3">
    <source>
        <dbReference type="Proteomes" id="UP000248795"/>
    </source>
</evidence>
<organism evidence="2 3">
    <name type="scientific">Aestuariivirga litoralis</name>
    <dbReference type="NCBI Taxonomy" id="2650924"/>
    <lineage>
        <taxon>Bacteria</taxon>
        <taxon>Pseudomonadati</taxon>
        <taxon>Pseudomonadota</taxon>
        <taxon>Alphaproteobacteria</taxon>
        <taxon>Hyphomicrobiales</taxon>
        <taxon>Aestuariivirgaceae</taxon>
        <taxon>Aestuariivirga</taxon>
    </lineage>
</organism>
<keyword evidence="2" id="KW-0808">Transferase</keyword>